<sequence length="883" mass="98429">MRTQWFALAPLALLAKAISAQDTCSDVGLPKPSLVTLTVSPSNSNEAIILRPDCTHEVIKAAPTSWDPSSTDLEGSYKEIEQVESFPAVNRLLLIANHLKSADFSKDLSMTDLLIGWNALTSIDNFKFPANLRGLDLEGNSLSNIAKGVIPDSVSYLYLSSNKLTSLAGITMPASLKHLYLMSNELKSLEIPEGVISVTADSNPLSTFEKTKLPSTLEKLSCVGCGITTIRGVEFPATLTEFTISQSKVSNFEIRESDLAIFARLALDASTIVQSKCEDEEAIKVELKGPVTLCVITDERFNTKYRAVQTQPPVTEPPTTQPPATNPPTTEPPTTQPPATNPPTTEPPTSQPPTMKPSSPPSTTKPPSSTKPTNPPSTTEPPSPTKPSSPPSTTEPPSPTKPTNPPSTTAPPTTQPPTVKPSNPPTTTKPSNPPSSDEPSNPPSTTKPGNPPSTGGFKSLRSHVKLVKEVAPTSVRRESSRSELDQEWDSKSVKPLSCVEPEEPQPRQQNQEKQERADPRYLEAIRLRLMREERDLKARERSIKLAEISLEETQQRAGEKEKSLDQRILEIARLECRLHEALAQAAPPPAVATDDTNNTGYDIRSKQQWLEEREALLRLQEQEVQIARNRIAEREKHIATKERVLRDKASELNQLQTDLESKAQQRWKTLEKHVAQSEAGLHERYEHLEKELLGRFQSQLRDLHGEIDQKRGELDDFRAAESDRLRVCHQELVTQAHELSERASQLNLYEQSLLSRSKELQRKCQHTQWLAEHSSMACEDLAMRMMILESQRLDLRSRLEEVESIKQQTEQAEVSVRSKEHRLSLFAQEVEAQYQDNQRRQKELDDALVQLHVCSESAAPSQTTESQSLKPKRRIASTLFRVK</sequence>
<dbReference type="PANTHER" id="PTHR13037">
    <property type="entry name" value="FORMIN"/>
    <property type="match status" value="1"/>
</dbReference>
<feature type="compositionally biased region" description="Basic and acidic residues" evidence="3">
    <location>
        <begin position="510"/>
        <end position="519"/>
    </location>
</feature>
<dbReference type="PANTHER" id="PTHR13037:SF24">
    <property type="entry name" value="POLYCOMB PROTEIN PCL-RELATED"/>
    <property type="match status" value="1"/>
</dbReference>
<evidence type="ECO:0000256" key="4">
    <source>
        <dbReference type="SAM" id="SignalP"/>
    </source>
</evidence>
<dbReference type="InterPro" id="IPR032675">
    <property type="entry name" value="LRR_dom_sf"/>
</dbReference>
<feature type="compositionally biased region" description="Pro residues" evidence="3">
    <location>
        <begin position="314"/>
        <end position="364"/>
    </location>
</feature>
<evidence type="ECO:0000256" key="3">
    <source>
        <dbReference type="SAM" id="MobiDB-lite"/>
    </source>
</evidence>
<dbReference type="OrthoDB" id="129702at2759"/>
<accession>A0A8K1C272</accession>
<feature type="region of interest" description="Disordered" evidence="3">
    <location>
        <begin position="308"/>
        <end position="519"/>
    </location>
</feature>
<feature type="signal peptide" evidence="4">
    <location>
        <begin position="1"/>
        <end position="20"/>
    </location>
</feature>
<keyword evidence="2" id="KW-0175">Coiled coil</keyword>
<protein>
    <submittedName>
        <fullName evidence="5">Uncharacterized protein</fullName>
    </submittedName>
</protein>
<feature type="compositionally biased region" description="Pro residues" evidence="3">
    <location>
        <begin position="373"/>
        <end position="424"/>
    </location>
</feature>
<proteinExistence type="predicted"/>
<name>A0A8K1C272_PYTOL</name>
<dbReference type="AlphaFoldDB" id="A0A8K1C272"/>
<evidence type="ECO:0000313" key="6">
    <source>
        <dbReference type="Proteomes" id="UP000794436"/>
    </source>
</evidence>
<comment type="caution">
    <text evidence="5">The sequence shown here is derived from an EMBL/GenBank/DDBJ whole genome shotgun (WGS) entry which is preliminary data.</text>
</comment>
<feature type="chain" id="PRO_5035445713" evidence="4">
    <location>
        <begin position="21"/>
        <end position="883"/>
    </location>
</feature>
<dbReference type="Proteomes" id="UP000794436">
    <property type="component" value="Unassembled WGS sequence"/>
</dbReference>
<feature type="coiled-coil region" evidence="2">
    <location>
        <begin position="610"/>
        <end position="665"/>
    </location>
</feature>
<keyword evidence="1" id="KW-0945">Host-virus interaction</keyword>
<evidence type="ECO:0000313" key="5">
    <source>
        <dbReference type="EMBL" id="TMW55086.1"/>
    </source>
</evidence>
<reference evidence="5" key="1">
    <citation type="submission" date="2019-03" db="EMBL/GenBank/DDBJ databases">
        <title>Long read genome sequence of the mycoparasitic Pythium oligandrum ATCC 38472 isolated from sugarbeet rhizosphere.</title>
        <authorList>
            <person name="Gaulin E."/>
        </authorList>
    </citation>
    <scope>NUCLEOTIDE SEQUENCE</scope>
    <source>
        <strain evidence="5">ATCC 38472_TT</strain>
    </source>
</reference>
<gene>
    <name evidence="5" type="ORF">Poli38472_013848</name>
</gene>
<keyword evidence="4" id="KW-0732">Signal</keyword>
<feature type="compositionally biased region" description="Low complexity" evidence="3">
    <location>
        <begin position="425"/>
        <end position="439"/>
    </location>
</feature>
<evidence type="ECO:0000256" key="1">
    <source>
        <dbReference type="ARBA" id="ARBA00022581"/>
    </source>
</evidence>
<feature type="coiled-coil region" evidence="2">
    <location>
        <begin position="792"/>
        <end position="847"/>
    </location>
</feature>
<dbReference type="Gene3D" id="3.80.10.10">
    <property type="entry name" value="Ribonuclease Inhibitor"/>
    <property type="match status" value="1"/>
</dbReference>
<organism evidence="5 6">
    <name type="scientific">Pythium oligandrum</name>
    <name type="common">Mycoparasitic fungus</name>
    <dbReference type="NCBI Taxonomy" id="41045"/>
    <lineage>
        <taxon>Eukaryota</taxon>
        <taxon>Sar</taxon>
        <taxon>Stramenopiles</taxon>
        <taxon>Oomycota</taxon>
        <taxon>Peronosporomycetes</taxon>
        <taxon>Pythiales</taxon>
        <taxon>Pythiaceae</taxon>
        <taxon>Pythium</taxon>
    </lineage>
</organism>
<feature type="compositionally biased region" description="Basic and acidic residues" evidence="3">
    <location>
        <begin position="475"/>
        <end position="492"/>
    </location>
</feature>
<evidence type="ECO:0000256" key="2">
    <source>
        <dbReference type="SAM" id="Coils"/>
    </source>
</evidence>
<dbReference type="SUPFAM" id="SSF52058">
    <property type="entry name" value="L domain-like"/>
    <property type="match status" value="1"/>
</dbReference>
<dbReference type="EMBL" id="SPLM01000149">
    <property type="protein sequence ID" value="TMW55086.1"/>
    <property type="molecule type" value="Genomic_DNA"/>
</dbReference>
<keyword evidence="6" id="KW-1185">Reference proteome</keyword>